<evidence type="ECO:0000313" key="2">
    <source>
        <dbReference type="WBParaSite" id="maker-PairedContig_1445-snap-gene-0.9-mRNA-1"/>
    </source>
</evidence>
<reference evidence="2" key="1">
    <citation type="submission" date="2016-11" db="UniProtKB">
        <authorList>
            <consortium name="WormBaseParasite"/>
        </authorList>
    </citation>
    <scope>IDENTIFICATION</scope>
    <source>
        <strain evidence="2">pt0022</strain>
    </source>
</reference>
<proteinExistence type="predicted"/>
<dbReference type="WBParaSite" id="maker-PairedContig_1445-snap-gene-0.9-mRNA-1">
    <property type="protein sequence ID" value="maker-PairedContig_1445-snap-gene-0.9-mRNA-1"/>
    <property type="gene ID" value="maker-PairedContig_1445-snap-gene-0.9"/>
</dbReference>
<dbReference type="InterPro" id="IPR000742">
    <property type="entry name" value="EGF"/>
</dbReference>
<dbReference type="AlphaFoldDB" id="A0A1I8ECU6"/>
<accession>A0A1I8ECU6</accession>
<feature type="domain" description="EGF-like" evidence="1">
    <location>
        <begin position="161"/>
        <end position="196"/>
    </location>
</feature>
<feature type="domain" description="EGF-like" evidence="1">
    <location>
        <begin position="211"/>
        <end position="245"/>
    </location>
</feature>
<feature type="domain" description="EGF-like" evidence="1">
    <location>
        <begin position="70"/>
        <end position="115"/>
    </location>
</feature>
<name>A0A1I8ECU6_WUCBA</name>
<feature type="domain" description="EGF-like" evidence="1">
    <location>
        <begin position="292"/>
        <end position="330"/>
    </location>
</feature>
<dbReference type="SMART" id="SM00181">
    <property type="entry name" value="EGF"/>
    <property type="match status" value="4"/>
</dbReference>
<protein>
    <recommendedName>
        <fullName evidence="1">EGF-like domain-containing protein</fullName>
    </recommendedName>
</protein>
<dbReference type="STRING" id="6293.A0A1I8ECU6"/>
<organism evidence="2">
    <name type="scientific">Wuchereria bancrofti</name>
    <dbReference type="NCBI Taxonomy" id="6293"/>
    <lineage>
        <taxon>Eukaryota</taxon>
        <taxon>Metazoa</taxon>
        <taxon>Ecdysozoa</taxon>
        <taxon>Nematoda</taxon>
        <taxon>Chromadorea</taxon>
        <taxon>Rhabditida</taxon>
        <taxon>Spirurina</taxon>
        <taxon>Spiruromorpha</taxon>
        <taxon>Filarioidea</taxon>
        <taxon>Onchocercidae</taxon>
        <taxon>Wuchereria</taxon>
    </lineage>
</organism>
<evidence type="ECO:0000259" key="1">
    <source>
        <dbReference type="SMART" id="SM00181"/>
    </source>
</evidence>
<sequence>MLLPFAIISVCWITNHFEATKMTTKMINQGMGCDITWDTALMESPEENSDLFMRCISIGFGTLGVWKLESCLPAILNNSCANDEECIGGTVCDPNNMRCSCPVGMTANLNTLSCIPTSSSFKSLQQKGYNAYLSSKNEPVMTTGKDILSNAFHVQTPPGSSCSNSEICGGGGSFCSLPIKLCLCPDDMEDFEGQCRIPGRSATSAVVPGELCDKNQVCSRGSICHPIIPVCTCPEFTILQENSCFPVALGINNQITNIWIRSETTSTTTKIIHKFPAISKFGGEGQAAVGFPCHANVDCIAGAFCKGTTNPATCQCLSTHGGCMTDGDCKGDLKCQDGWCICPEASMKMVDGNSKKVYGDSLLTTMQNNSTATNTLINDNKMMISQINLSASNIAPTAIKIPESIFIEAIKKLSIFELLIDSLTSSTTSLQYVGDMLPIVGVNQWKGTGTTTSTTSDTTAISILNRPPGQPRITGPPLSRPRLQPITVSTYKTQPGNGICPVPDSVVRDESTNYLIVCNGEKPFCPPNSNCYVTGYANQEYNYCRS</sequence>